<name>A0A8J5LGD1_ZINOF</name>
<comment type="caution">
    <text evidence="1">The sequence shown here is derived from an EMBL/GenBank/DDBJ whole genome shotgun (WGS) entry which is preliminary data.</text>
</comment>
<organism evidence="1 2">
    <name type="scientific">Zingiber officinale</name>
    <name type="common">Ginger</name>
    <name type="synonym">Amomum zingiber</name>
    <dbReference type="NCBI Taxonomy" id="94328"/>
    <lineage>
        <taxon>Eukaryota</taxon>
        <taxon>Viridiplantae</taxon>
        <taxon>Streptophyta</taxon>
        <taxon>Embryophyta</taxon>
        <taxon>Tracheophyta</taxon>
        <taxon>Spermatophyta</taxon>
        <taxon>Magnoliopsida</taxon>
        <taxon>Liliopsida</taxon>
        <taxon>Zingiberales</taxon>
        <taxon>Zingiberaceae</taxon>
        <taxon>Zingiber</taxon>
    </lineage>
</organism>
<dbReference type="AlphaFoldDB" id="A0A8J5LGD1"/>
<dbReference type="Proteomes" id="UP000734854">
    <property type="component" value="Unassembled WGS sequence"/>
</dbReference>
<evidence type="ECO:0000313" key="2">
    <source>
        <dbReference type="Proteomes" id="UP000734854"/>
    </source>
</evidence>
<evidence type="ECO:0000313" key="1">
    <source>
        <dbReference type="EMBL" id="KAG6517922.1"/>
    </source>
</evidence>
<dbReference type="EMBL" id="JACMSC010000006">
    <property type="protein sequence ID" value="KAG6517922.1"/>
    <property type="molecule type" value="Genomic_DNA"/>
</dbReference>
<protein>
    <submittedName>
        <fullName evidence="1">Uncharacterized protein</fullName>
    </submittedName>
</protein>
<reference evidence="1 2" key="1">
    <citation type="submission" date="2020-08" db="EMBL/GenBank/DDBJ databases">
        <title>Plant Genome Project.</title>
        <authorList>
            <person name="Zhang R.-G."/>
        </authorList>
    </citation>
    <scope>NUCLEOTIDE SEQUENCE [LARGE SCALE GENOMIC DNA]</scope>
    <source>
        <tissue evidence="1">Rhizome</tissue>
    </source>
</reference>
<keyword evidence="2" id="KW-1185">Reference proteome</keyword>
<sequence>MHQCHLLLLTLSPSDRLDVVLLVHPTIRCHLYPPPPPFLSLSFALSQGDVATVGTSRVPSLLLQVSSPPYPSCAQATSCDRQPRNHPCASGGCCQVHDTTSWRRHRLRCLTSHRQPPPLPDRLSDTNVGRWCCLRHYLCCPHDAAAAHNRCGLYATVGRCHCSIAVRNHPDGGCCPAPIIVEGDGSEMYTGTCTPLGFEAKLCSGHGFPRNGRKGLPLVYSWPFCLISEKMLMDDLFLDLAEDHLSITQENGSVDEQYQQNYGRKRHNHRHTIEQIQGLEE</sequence>
<gene>
    <name evidence="1" type="ORF">ZIOFF_021321</name>
</gene>
<proteinExistence type="predicted"/>
<accession>A0A8J5LGD1</accession>